<feature type="region of interest" description="Disordered" evidence="1">
    <location>
        <begin position="754"/>
        <end position="785"/>
    </location>
</feature>
<feature type="region of interest" description="Disordered" evidence="1">
    <location>
        <begin position="400"/>
        <end position="440"/>
    </location>
</feature>
<feature type="compositionally biased region" description="Polar residues" evidence="1">
    <location>
        <begin position="520"/>
        <end position="531"/>
    </location>
</feature>
<feature type="compositionally biased region" description="Pro residues" evidence="1">
    <location>
        <begin position="1399"/>
        <end position="1410"/>
    </location>
</feature>
<proteinExistence type="predicted"/>
<feature type="compositionally biased region" description="Basic and acidic residues" evidence="1">
    <location>
        <begin position="424"/>
        <end position="436"/>
    </location>
</feature>
<accession>A0A388KQX9</accession>
<reference evidence="2 3" key="1">
    <citation type="journal article" date="2018" name="Cell">
        <title>The Chara Genome: Secondary Complexity and Implications for Plant Terrestrialization.</title>
        <authorList>
            <person name="Nishiyama T."/>
            <person name="Sakayama H."/>
            <person name="Vries J.D."/>
            <person name="Buschmann H."/>
            <person name="Saint-Marcoux D."/>
            <person name="Ullrich K.K."/>
            <person name="Haas F.B."/>
            <person name="Vanderstraeten L."/>
            <person name="Becker D."/>
            <person name="Lang D."/>
            <person name="Vosolsobe S."/>
            <person name="Rombauts S."/>
            <person name="Wilhelmsson P.K.I."/>
            <person name="Janitza P."/>
            <person name="Kern R."/>
            <person name="Heyl A."/>
            <person name="Rumpler F."/>
            <person name="Villalobos L.I.A.C."/>
            <person name="Clay J.M."/>
            <person name="Skokan R."/>
            <person name="Toyoda A."/>
            <person name="Suzuki Y."/>
            <person name="Kagoshima H."/>
            <person name="Schijlen E."/>
            <person name="Tajeshwar N."/>
            <person name="Catarino B."/>
            <person name="Hetherington A.J."/>
            <person name="Saltykova A."/>
            <person name="Bonnot C."/>
            <person name="Breuninger H."/>
            <person name="Symeonidi A."/>
            <person name="Radhakrishnan G.V."/>
            <person name="Van Nieuwerburgh F."/>
            <person name="Deforce D."/>
            <person name="Chang C."/>
            <person name="Karol K.G."/>
            <person name="Hedrich R."/>
            <person name="Ulvskov P."/>
            <person name="Glockner G."/>
            <person name="Delwiche C.F."/>
            <person name="Petrasek J."/>
            <person name="Van de Peer Y."/>
            <person name="Friml J."/>
            <person name="Beilby M."/>
            <person name="Dolan L."/>
            <person name="Kohara Y."/>
            <person name="Sugano S."/>
            <person name="Fujiyama A."/>
            <person name="Delaux P.-M."/>
            <person name="Quint M."/>
            <person name="TheiBen G."/>
            <person name="Hagemann M."/>
            <person name="Harholt J."/>
            <person name="Dunand C."/>
            <person name="Zachgo S."/>
            <person name="Langdale J."/>
            <person name="Maumus F."/>
            <person name="Straeten D.V.D."/>
            <person name="Gould S.B."/>
            <person name="Rensing S.A."/>
        </authorList>
    </citation>
    <scope>NUCLEOTIDE SEQUENCE [LARGE SCALE GENOMIC DNA]</scope>
    <source>
        <strain evidence="2 3">S276</strain>
    </source>
</reference>
<feature type="region of interest" description="Disordered" evidence="1">
    <location>
        <begin position="1396"/>
        <end position="1415"/>
    </location>
</feature>
<feature type="region of interest" description="Disordered" evidence="1">
    <location>
        <begin position="117"/>
        <end position="201"/>
    </location>
</feature>
<comment type="caution">
    <text evidence="2">The sequence shown here is derived from an EMBL/GenBank/DDBJ whole genome shotgun (WGS) entry which is preliminary data.</text>
</comment>
<feature type="region of interest" description="Disordered" evidence="1">
    <location>
        <begin position="1"/>
        <end position="32"/>
    </location>
</feature>
<evidence type="ECO:0000313" key="3">
    <source>
        <dbReference type="Proteomes" id="UP000265515"/>
    </source>
</evidence>
<name>A0A388KQX9_CHABU</name>
<protein>
    <submittedName>
        <fullName evidence="2">Uncharacterized protein</fullName>
    </submittedName>
</protein>
<dbReference type="Proteomes" id="UP000265515">
    <property type="component" value="Unassembled WGS sequence"/>
</dbReference>
<keyword evidence="3" id="KW-1185">Reference proteome</keyword>
<sequence>MSHGKRRHSGLNGTRATVNAMAVGEGKSTESGDRCVRVAADKSAVGFVSNGNDRHGNCEGEEVSNVEVALNSSERAFDTMGEVMGTLSERECLESADGRDSVSAEVTPDDDIVPKIRVDGERGAGSRRSGPVTVEEKCRRKEGFIRDDDGETQPVVWDDRSDLDGETGPVAASPSRPLNERSSRDGLASGGVGEIQASGLDGHSQIDQTSRMMANKTSSCFPRSPPVYPLLNDSPSSSVSHLAGTLAQQQHSGGERPGHGLGANGCGADSWTGSEMQFDGVAMIRSGPSDLQSEMQRRLADGSGNCAVLDTRGRGRDQAEVFSSDLGGHVGGDHRVFLQEREVLSDGIVLTSMSRQGGRHVNGHVIDHDRHGFAVGSGRNAPVAEVADGNLLPRVFSFPTTELRPPRAPPGQSGEDGIMRSSRARMDVDRSDDRKSGYGGSQMARLARREIGNGTNEMGRERAGEVPGACGDANKDDVGDGYADENAVVGSVERTMSEGEGRRRRLSRHGLDGDPAATANPPSSSTLTGSSARRRLFANLDVDDTPSVKLGSRLSSSSPLIHSSVTTDAACATDCGTEDGRGQEETGASCHSRPLRAVASDGDAEYNCFSSAAAGAENAYFRRDARSHPPHPPPPGRYRAVGVRASVSGGSDGKASLGDHVYIGDDDESGGECDEYCEAHDGHDVATSVAAEATVLHQPLGRGSSQHTHRESSKLRRAAIAASFACLLPFDNVCGPDDAVYLPDDDARSAVAVPASRLPQTRSEGREGKSYGSRRREAKGRHEGMACRSAVIRGEAQQTTPRGVLNEKIENKNCSSLDRKMVGSSIGGRVGACYSPRCPTPPPLCREDSIFKGLDFDKDFESSDCTSPCDGHAEFSGPATWGQCEQDVCPCSSGFGETMTAGLPAPSPGESNFGNADDLRTIDSADRLSRCLSNGHRELSAAGSPPVTTRNGDVSALPVRGLVRGGRSFDSRGESYPDGEERDMAGERIERADQDGTEVAFRTPGEAHLPPNVHVSSYLLGERTALERALHTCLPQRDQISVLHASVSNLATASQQDGCRIRQLENAGSGLRSSVSGISDRIQNIEGRLQPLESSLGEVRSGVAAYMGVVAHVSQLQDRLASVEACQHQQLQAFLLRKHQEEQSSAHGVLYRLGRVLLSHLSKVDICSLLLSQKILLDAHGMDGGKHDAFAISMSRRGDWHGPVLCAAEALVIGLLREIASSSASSSKPEMESFSISIRFLSGLLSIARVPMKKQRSVMGAVLLIAAMETGWRLQGALRAPLPKFLQRMTAPMEYGMRVARMCVWMSAFVVGTAEVKRICFSIADTIARAQQVQQMQKERSRQRKSENPWLNCKSEEQRSWWPLGWGYGTRTSASPNVSKPPKVVDVSVLEPNVSLPQTPRPFTLPPPGGPQLDFDIEAGQVVRK</sequence>
<dbReference type="EMBL" id="BFEA01000165">
    <property type="protein sequence ID" value="GBG72432.1"/>
    <property type="molecule type" value="Genomic_DNA"/>
</dbReference>
<dbReference type="OrthoDB" id="2021175at2759"/>
<feature type="region of interest" description="Disordered" evidence="1">
    <location>
        <begin position="456"/>
        <end position="531"/>
    </location>
</feature>
<evidence type="ECO:0000313" key="2">
    <source>
        <dbReference type="EMBL" id="GBG72432.1"/>
    </source>
</evidence>
<evidence type="ECO:0000256" key="1">
    <source>
        <dbReference type="SAM" id="MobiDB-lite"/>
    </source>
</evidence>
<organism evidence="2 3">
    <name type="scientific">Chara braunii</name>
    <name type="common">Braun's stonewort</name>
    <dbReference type="NCBI Taxonomy" id="69332"/>
    <lineage>
        <taxon>Eukaryota</taxon>
        <taxon>Viridiplantae</taxon>
        <taxon>Streptophyta</taxon>
        <taxon>Charophyceae</taxon>
        <taxon>Charales</taxon>
        <taxon>Characeae</taxon>
        <taxon>Chara</taxon>
    </lineage>
</organism>
<gene>
    <name evidence="2" type="ORF">CBR_g12011</name>
</gene>
<dbReference type="Gramene" id="GBG72432">
    <property type="protein sequence ID" value="GBG72432"/>
    <property type="gene ID" value="CBR_g12011"/>
</dbReference>
<feature type="compositionally biased region" description="Basic and acidic residues" evidence="1">
    <location>
        <begin position="134"/>
        <end position="147"/>
    </location>
</feature>